<dbReference type="EMBL" id="JADBGQ010000008">
    <property type="protein sequence ID" value="KAG5383723.1"/>
    <property type="molecule type" value="Genomic_DNA"/>
</dbReference>
<evidence type="ECO:0000256" key="1">
    <source>
        <dbReference type="ARBA" id="ARBA00006035"/>
    </source>
</evidence>
<protein>
    <submittedName>
        <fullName evidence="3">Uncharacterized protein</fullName>
    </submittedName>
</protein>
<dbReference type="PANTHER" id="PTHR10416:SF0">
    <property type="entry name" value="DNA POLYMERASE DELTA SUBUNIT 2"/>
    <property type="match status" value="1"/>
</dbReference>
<evidence type="ECO:0000313" key="3">
    <source>
        <dbReference type="EMBL" id="KAG5383723.1"/>
    </source>
</evidence>
<comment type="similarity">
    <text evidence="1">Belongs to the DNA polymerase delta/II small subunit family.</text>
</comment>
<dbReference type="PANTHER" id="PTHR10416">
    <property type="entry name" value="DNA POLYMERASE DELTA SUBUNIT 2"/>
    <property type="match status" value="1"/>
</dbReference>
<evidence type="ECO:0000256" key="2">
    <source>
        <dbReference type="ARBA" id="ARBA00022705"/>
    </source>
</evidence>
<comment type="caution">
    <text evidence="3">The sequence shown here is derived from an EMBL/GenBank/DDBJ whole genome shotgun (WGS) entry which is preliminary data.</text>
</comment>
<dbReference type="Gene3D" id="3.60.21.50">
    <property type="match status" value="2"/>
</dbReference>
<evidence type="ECO:0000313" key="4">
    <source>
        <dbReference type="Proteomes" id="UP000823674"/>
    </source>
</evidence>
<proteinExistence type="inferred from homology"/>
<keyword evidence="2" id="KW-0235">DNA replication</keyword>
<dbReference type="InterPro" id="IPR024826">
    <property type="entry name" value="DNA_pol_delta/II_ssu"/>
</dbReference>
<name>A0ABQ7LB08_BRACM</name>
<dbReference type="Proteomes" id="UP000823674">
    <property type="component" value="Chromosome A09"/>
</dbReference>
<keyword evidence="4" id="KW-1185">Reference proteome</keyword>
<gene>
    <name evidence="3" type="primary">A09g505490.1_BraROA</name>
    <name evidence="3" type="ORF">IGI04_035193</name>
</gene>
<accession>A0ABQ7LB08</accession>
<sequence length="157" mass="17819">MVADMMHLDEKFLMYNYVGLNSPTAIRVLKAALNDQYVRLQNMASKHQSKLYEPIEEIDIMLNQLSGVSEDIMPLPGLNDPANFALPQQHLITPSGHVEILTHLLWIISGQIISDKHSEVESKLDFVKRTLRWRHLTSTAPNTLGCYSFTDIDTSLI</sequence>
<organism evidence="3 4">
    <name type="scientific">Brassica rapa subsp. trilocularis</name>
    <dbReference type="NCBI Taxonomy" id="1813537"/>
    <lineage>
        <taxon>Eukaryota</taxon>
        <taxon>Viridiplantae</taxon>
        <taxon>Streptophyta</taxon>
        <taxon>Embryophyta</taxon>
        <taxon>Tracheophyta</taxon>
        <taxon>Spermatophyta</taxon>
        <taxon>Magnoliopsida</taxon>
        <taxon>eudicotyledons</taxon>
        <taxon>Gunneridae</taxon>
        <taxon>Pentapetalae</taxon>
        <taxon>rosids</taxon>
        <taxon>malvids</taxon>
        <taxon>Brassicales</taxon>
        <taxon>Brassicaceae</taxon>
        <taxon>Brassiceae</taxon>
        <taxon>Brassica</taxon>
    </lineage>
</organism>
<reference evidence="3 4" key="1">
    <citation type="submission" date="2021-03" db="EMBL/GenBank/DDBJ databases">
        <authorList>
            <person name="King G.J."/>
            <person name="Bancroft I."/>
            <person name="Baten A."/>
            <person name="Bloomfield J."/>
            <person name="Borpatragohain P."/>
            <person name="He Z."/>
            <person name="Irish N."/>
            <person name="Irwin J."/>
            <person name="Liu K."/>
            <person name="Mauleon R.P."/>
            <person name="Moore J."/>
            <person name="Morris R."/>
            <person name="Ostergaard L."/>
            <person name="Wang B."/>
            <person name="Wells R."/>
        </authorList>
    </citation>
    <scope>NUCLEOTIDE SEQUENCE [LARGE SCALE GENOMIC DNA]</scope>
    <source>
        <strain evidence="3">R-o-18</strain>
        <tissue evidence="3">Leaf</tissue>
    </source>
</reference>